<dbReference type="KEGG" id="nmv:NITMOv2_1984"/>
<accession>A0A0K2GBS7</accession>
<organism evidence="7 8">
    <name type="scientific">Nitrospira moscoviensis</name>
    <dbReference type="NCBI Taxonomy" id="42253"/>
    <lineage>
        <taxon>Bacteria</taxon>
        <taxon>Pseudomonadati</taxon>
        <taxon>Nitrospirota</taxon>
        <taxon>Nitrospiria</taxon>
        <taxon>Nitrospirales</taxon>
        <taxon>Nitrospiraceae</taxon>
        <taxon>Nitrospira</taxon>
    </lineage>
</organism>
<evidence type="ECO:0000313" key="8">
    <source>
        <dbReference type="Proteomes" id="UP000069205"/>
    </source>
</evidence>
<feature type="transmembrane region" description="Helical" evidence="6">
    <location>
        <begin position="267"/>
        <end position="294"/>
    </location>
</feature>
<keyword evidence="2" id="KW-1003">Cell membrane</keyword>
<dbReference type="EMBL" id="CP011801">
    <property type="protein sequence ID" value="ALA58401.1"/>
    <property type="molecule type" value="Genomic_DNA"/>
</dbReference>
<dbReference type="Proteomes" id="UP000069205">
    <property type="component" value="Chromosome"/>
</dbReference>
<evidence type="ECO:0000256" key="6">
    <source>
        <dbReference type="SAM" id="Phobius"/>
    </source>
</evidence>
<dbReference type="SUPFAM" id="SSF46785">
    <property type="entry name" value="Winged helix' DNA-binding domain"/>
    <property type="match status" value="1"/>
</dbReference>
<dbReference type="PATRIC" id="fig|42253.5.peg.1955"/>
<dbReference type="PANTHER" id="PTHR30213:SF0">
    <property type="entry name" value="UPF0761 MEMBRANE PROTEIN YIHY"/>
    <property type="match status" value="1"/>
</dbReference>
<dbReference type="RefSeq" id="WP_053379572.1">
    <property type="nucleotide sequence ID" value="NZ_CP011801.1"/>
</dbReference>
<dbReference type="InterPro" id="IPR036390">
    <property type="entry name" value="WH_DNA-bd_sf"/>
</dbReference>
<proteinExistence type="predicted"/>
<dbReference type="Pfam" id="PF03631">
    <property type="entry name" value="Virul_fac_BrkB"/>
    <property type="match status" value="1"/>
</dbReference>
<evidence type="ECO:0000256" key="1">
    <source>
        <dbReference type="ARBA" id="ARBA00004651"/>
    </source>
</evidence>
<dbReference type="AlphaFoldDB" id="A0A0K2GBS7"/>
<dbReference type="InterPro" id="IPR017039">
    <property type="entry name" value="Virul_fac_BrkB"/>
</dbReference>
<dbReference type="PANTHER" id="PTHR30213">
    <property type="entry name" value="INNER MEMBRANE PROTEIN YHJD"/>
    <property type="match status" value="1"/>
</dbReference>
<protein>
    <submittedName>
        <fullName evidence="7">Ribonuclease BN</fullName>
    </submittedName>
</protein>
<dbReference type="OrthoDB" id="9808671at2"/>
<gene>
    <name evidence="7" type="ORF">NITMOv2_1984</name>
</gene>
<keyword evidence="5 6" id="KW-0472">Membrane</keyword>
<feature type="transmembrane region" description="Helical" evidence="6">
    <location>
        <begin position="227"/>
        <end position="247"/>
    </location>
</feature>
<evidence type="ECO:0000256" key="4">
    <source>
        <dbReference type="ARBA" id="ARBA00022989"/>
    </source>
</evidence>
<feature type="transmembrane region" description="Helical" evidence="6">
    <location>
        <begin position="199"/>
        <end position="220"/>
    </location>
</feature>
<sequence length="447" mass="49049">MPTSARIARFLKHDMWTLDLATLPFPRRLGVHALRLAIAVGLEFRHRLLDARAAGLVFTTLLSLVPFLAVMFSALKAFDVHHLIEPFLAQALEPLGAKSVEITHRIVGFVDNLKIGVLGVVGVAGLFYTTYSLVDKIEQALNAIWMVRHGRPWGRKFTDYLSAVLVGPVLVFTALGLLASLQSHTVVQRLMETEPFGTLLLWIAELTPFLLLCGVFTFFYKFIPNTTVFTGSALVGGVSAAVLWGLAGEAFAKFVAASAKYSAIYSSFAVLILFLLWLYAGWLIVLIGAQFSFFHQHPTAYLSRLLWQQGTPAFRERLALTVLQALARRYREGAPPLRPSDLAITLKLPASLVDEQVDRLVDSGLVGVLKEPEGLALIKPPDLISVKEVLDTVRDGHRTDASLPIDLHHPLEALLRRRDDAVARALAGETVQSLLTELPGSGAPRQG</sequence>
<keyword evidence="4 6" id="KW-1133">Transmembrane helix</keyword>
<feature type="transmembrane region" description="Helical" evidence="6">
    <location>
        <begin position="160"/>
        <end position="179"/>
    </location>
</feature>
<comment type="subcellular location">
    <subcellularLocation>
        <location evidence="1">Cell membrane</location>
        <topology evidence="1">Multi-pass membrane protein</topology>
    </subcellularLocation>
</comment>
<dbReference type="GO" id="GO:0005886">
    <property type="term" value="C:plasma membrane"/>
    <property type="evidence" value="ECO:0007669"/>
    <property type="project" value="UniProtKB-SubCell"/>
</dbReference>
<evidence type="ECO:0000256" key="5">
    <source>
        <dbReference type="ARBA" id="ARBA00023136"/>
    </source>
</evidence>
<evidence type="ECO:0000256" key="3">
    <source>
        <dbReference type="ARBA" id="ARBA00022692"/>
    </source>
</evidence>
<evidence type="ECO:0000256" key="2">
    <source>
        <dbReference type="ARBA" id="ARBA00022475"/>
    </source>
</evidence>
<feature type="transmembrane region" description="Helical" evidence="6">
    <location>
        <begin position="53"/>
        <end position="75"/>
    </location>
</feature>
<dbReference type="NCBIfam" id="TIGR00765">
    <property type="entry name" value="yihY_not_rbn"/>
    <property type="match status" value="1"/>
</dbReference>
<feature type="transmembrane region" description="Helical" evidence="6">
    <location>
        <begin position="115"/>
        <end position="134"/>
    </location>
</feature>
<dbReference type="InterPro" id="IPR036388">
    <property type="entry name" value="WH-like_DNA-bd_sf"/>
</dbReference>
<keyword evidence="3 6" id="KW-0812">Transmembrane</keyword>
<name>A0A0K2GBS7_NITMO</name>
<keyword evidence="8" id="KW-1185">Reference proteome</keyword>
<dbReference type="STRING" id="42253.NITMOv2_1984"/>
<dbReference type="Gene3D" id="1.10.10.10">
    <property type="entry name" value="Winged helix-like DNA-binding domain superfamily/Winged helix DNA-binding domain"/>
    <property type="match status" value="1"/>
</dbReference>
<evidence type="ECO:0000313" key="7">
    <source>
        <dbReference type="EMBL" id="ALA58401.1"/>
    </source>
</evidence>
<reference evidence="7 8" key="1">
    <citation type="journal article" date="2015" name="Proc. Natl. Acad. Sci. U.S.A.">
        <title>Expanded metabolic versatility of ubiquitous nitrite-oxidizing bacteria from the genus Nitrospira.</title>
        <authorList>
            <person name="Koch H."/>
            <person name="Lucker S."/>
            <person name="Albertsen M."/>
            <person name="Kitzinger K."/>
            <person name="Herbold C."/>
            <person name="Spieck E."/>
            <person name="Nielsen P.H."/>
            <person name="Wagner M."/>
            <person name="Daims H."/>
        </authorList>
    </citation>
    <scope>NUCLEOTIDE SEQUENCE [LARGE SCALE GENOMIC DNA]</scope>
    <source>
        <strain evidence="7 8">NSP M-1</strain>
    </source>
</reference>